<organism evidence="2 3">
    <name type="scientific">Salmonella enterica I</name>
    <dbReference type="NCBI Taxonomy" id="59201"/>
    <lineage>
        <taxon>Bacteria</taxon>
        <taxon>Pseudomonadati</taxon>
        <taxon>Pseudomonadota</taxon>
        <taxon>Gammaproteobacteria</taxon>
        <taxon>Enterobacterales</taxon>
        <taxon>Enterobacteriaceae</taxon>
        <taxon>Salmonella</taxon>
    </lineage>
</organism>
<protein>
    <submittedName>
        <fullName evidence="2">Replication protein</fullName>
    </submittedName>
</protein>
<dbReference type="AlphaFoldDB" id="A0A315FXT3"/>
<comment type="caution">
    <text evidence="2">The sequence shown here is derived from an EMBL/GenBank/DDBJ whole genome shotgun (WGS) entry which is preliminary data.</text>
</comment>
<reference evidence="2 3" key="1">
    <citation type="submission" date="2018-04" db="EMBL/GenBank/DDBJ databases">
        <title>Whole genome sequencing of Salmonella enterica.</title>
        <authorList>
            <person name="Bell R."/>
        </authorList>
    </citation>
    <scope>NUCLEOTIDE SEQUENCE [LARGE SCALE GENOMIC DNA]</scope>
    <source>
        <strain evidence="2 3">CFSAN058603</strain>
    </source>
</reference>
<accession>A0A315FXT3</accession>
<dbReference type="EMBL" id="QARU01000017">
    <property type="protein sequence ID" value="PUF77740.1"/>
    <property type="molecule type" value="Genomic_DNA"/>
</dbReference>
<dbReference type="Proteomes" id="UP000250700">
    <property type="component" value="Unassembled WGS sequence"/>
</dbReference>
<evidence type="ECO:0000256" key="1">
    <source>
        <dbReference type="SAM" id="MobiDB-lite"/>
    </source>
</evidence>
<evidence type="ECO:0000313" key="2">
    <source>
        <dbReference type="EMBL" id="PUF77740.1"/>
    </source>
</evidence>
<name>A0A315FXT3_SALET</name>
<sequence>MQKHLPPPQAAGPVTEHRISYNIQNNGHKKPQSVPVFSFSVPPTTEKRLRPRPKAGSSVAFNAE</sequence>
<gene>
    <name evidence="2" type="ORF">DAX91_22275</name>
</gene>
<proteinExistence type="predicted"/>
<evidence type="ECO:0000313" key="3">
    <source>
        <dbReference type="Proteomes" id="UP000250700"/>
    </source>
</evidence>
<feature type="region of interest" description="Disordered" evidence="1">
    <location>
        <begin position="25"/>
        <end position="64"/>
    </location>
</feature>